<evidence type="ECO:0000259" key="2">
    <source>
        <dbReference type="Pfam" id="PF18915"/>
    </source>
</evidence>
<gene>
    <name evidence="3" type="ORF">V8247_01655</name>
</gene>
<name>A0ABZ2J499_9CHLR</name>
<accession>A0ABZ2J499</accession>
<evidence type="ECO:0000256" key="1">
    <source>
        <dbReference type="SAM" id="Phobius"/>
    </source>
</evidence>
<keyword evidence="4" id="KW-1185">Reference proteome</keyword>
<organism evidence="3 4">
    <name type="scientific">Candidatus Dehalogenimonas loeffleri</name>
    <dbReference type="NCBI Taxonomy" id="3127115"/>
    <lineage>
        <taxon>Bacteria</taxon>
        <taxon>Bacillati</taxon>
        <taxon>Chloroflexota</taxon>
        <taxon>Dehalococcoidia</taxon>
        <taxon>Dehalococcoidales</taxon>
        <taxon>Dehalococcoidaceae</taxon>
        <taxon>Dehalogenimonas</taxon>
    </lineage>
</organism>
<protein>
    <submittedName>
        <fullName evidence="3">DUF5667 domain-containing protein</fullName>
    </submittedName>
</protein>
<feature type="domain" description="DUF5667" evidence="2">
    <location>
        <begin position="119"/>
        <end position="190"/>
    </location>
</feature>
<dbReference type="RefSeq" id="WP_338738125.1">
    <property type="nucleotide sequence ID" value="NZ_CP146612.1"/>
</dbReference>
<keyword evidence="1" id="KW-0472">Membrane</keyword>
<dbReference type="Pfam" id="PF18915">
    <property type="entry name" value="DUF5667"/>
    <property type="match status" value="1"/>
</dbReference>
<keyword evidence="1" id="KW-1133">Transmembrane helix</keyword>
<evidence type="ECO:0000313" key="3">
    <source>
        <dbReference type="EMBL" id="WWX25700.1"/>
    </source>
</evidence>
<keyword evidence="1" id="KW-0812">Transmembrane</keyword>
<sequence length="280" mass="29529">MNTADKHNNNIIIEDIFDECLDAVLSGRASVENCMEKYPAQAAELADLLNIALGIARSPELVPSPGARMRIRYGLNEKLAETAHRQNKPFWRLGWANAVITLLLSLSLGGGGLAFTVSGSMPGEVLYPLKTGMEQTLISLTPGNDAKVKLYTAFNDRRVAEIMYLAGIGDSLAIAELTSSIAANFSAAAAIQGLNPNKTIDMLAPPSGTEWTVSITGTPENDRGAGVSSAVAEILTDAEASQLASLTDIPPGASPAVQLALEQAAAVIRDGYSDLLSRFD</sequence>
<proteinExistence type="predicted"/>
<feature type="transmembrane region" description="Helical" evidence="1">
    <location>
        <begin position="95"/>
        <end position="115"/>
    </location>
</feature>
<dbReference type="Proteomes" id="UP001375370">
    <property type="component" value="Chromosome"/>
</dbReference>
<evidence type="ECO:0000313" key="4">
    <source>
        <dbReference type="Proteomes" id="UP001375370"/>
    </source>
</evidence>
<dbReference type="EMBL" id="CP146612">
    <property type="protein sequence ID" value="WWX25700.1"/>
    <property type="molecule type" value="Genomic_DNA"/>
</dbReference>
<reference evidence="3 4" key="1">
    <citation type="submission" date="2024-03" db="EMBL/GenBank/DDBJ databases">
        <title>A Dehalogenimonas Isolated from Estuarine Sediments Dihaloeliminates Chlorinated Alkanes.</title>
        <authorList>
            <person name="Yang Y."/>
            <person name="Wang H."/>
        </authorList>
    </citation>
    <scope>NUCLEOTIDE SEQUENCE [LARGE SCALE GENOMIC DNA]</scope>
    <source>
        <strain evidence="3 4">W</strain>
    </source>
</reference>
<dbReference type="InterPro" id="IPR043725">
    <property type="entry name" value="DUF5667"/>
</dbReference>